<dbReference type="RefSeq" id="WP_073101844.1">
    <property type="nucleotide sequence ID" value="NZ_FQXE01000002.1"/>
</dbReference>
<comment type="similarity">
    <text evidence="1">Belongs to the UPF0065 (bug) family.</text>
</comment>
<keyword evidence="2" id="KW-0732">Signal</keyword>
<keyword evidence="4" id="KW-1185">Reference proteome</keyword>
<evidence type="ECO:0000313" key="3">
    <source>
        <dbReference type="EMBL" id="SHH10594.1"/>
    </source>
</evidence>
<dbReference type="AlphaFoldDB" id="A0A1M5Q8U9"/>
<dbReference type="Gene3D" id="3.40.190.150">
    <property type="entry name" value="Bordetella uptake gene, domain 1"/>
    <property type="match status" value="1"/>
</dbReference>
<evidence type="ECO:0000313" key="4">
    <source>
        <dbReference type="Proteomes" id="UP000184226"/>
    </source>
</evidence>
<dbReference type="CDD" id="cd07012">
    <property type="entry name" value="PBP2_Bug_TTT"/>
    <property type="match status" value="1"/>
</dbReference>
<gene>
    <name evidence="3" type="ORF">SAMN04488135_102197</name>
</gene>
<dbReference type="STRING" id="658167.SAMN04488135_102197"/>
<dbReference type="Proteomes" id="UP000184226">
    <property type="component" value="Unassembled WGS sequence"/>
</dbReference>
<dbReference type="PANTHER" id="PTHR42928">
    <property type="entry name" value="TRICARBOXYLATE-BINDING PROTEIN"/>
    <property type="match status" value="1"/>
</dbReference>
<dbReference type="OrthoDB" id="8650200at2"/>
<evidence type="ECO:0000256" key="1">
    <source>
        <dbReference type="ARBA" id="ARBA00006987"/>
    </source>
</evidence>
<dbReference type="PANTHER" id="PTHR42928:SF5">
    <property type="entry name" value="BLR1237 PROTEIN"/>
    <property type="match status" value="1"/>
</dbReference>
<sequence length="323" mass="33226">MRNFIGSAAATLIISLTFSSPAPADEAYPAKPIQLVIPFAPGDTDTMLRPITNQMGQYLGHTIVMNYKPGAGGGVGAGFTASSPADGYTIVGSSPGATVIVPLANKEVKYSLSSFEPVAGISLGGMMIVVPAKSKYKTLADVVAAAKEKPASISYGTSGALGISHLLGESFADAAKIELLHIPFQGSAPAITALLGGHTEMAVSAVGPAQAHIESGSLRALAIFSDKRLSVYPDVPTLREQGFDVGSPTIYGLMAPKGTPPQVIETIYQAAAKAVAEHGAEITAAMTTLGAEVSVMSPKDYGDYLSKQNQLFTKAIGSIKGKQ</sequence>
<evidence type="ECO:0000256" key="2">
    <source>
        <dbReference type="SAM" id="SignalP"/>
    </source>
</evidence>
<name>A0A1M5Q8U9_9BURK</name>
<reference evidence="3 4" key="1">
    <citation type="submission" date="2016-11" db="EMBL/GenBank/DDBJ databases">
        <authorList>
            <person name="Jaros S."/>
            <person name="Januszkiewicz K."/>
            <person name="Wedrychowicz H."/>
        </authorList>
    </citation>
    <scope>NUCLEOTIDE SEQUENCE [LARGE SCALE GENOMIC DNA]</scope>
    <source>
        <strain evidence="3 4">CGMCC 1.10190</strain>
    </source>
</reference>
<dbReference type="InterPro" id="IPR005064">
    <property type="entry name" value="BUG"/>
</dbReference>
<proteinExistence type="inferred from homology"/>
<dbReference type="Pfam" id="PF03401">
    <property type="entry name" value="TctC"/>
    <property type="match status" value="1"/>
</dbReference>
<keyword evidence="3" id="KW-0675">Receptor</keyword>
<protein>
    <submittedName>
        <fullName evidence="3">Tripartite-type tricarboxylate transporter, receptor component TctC</fullName>
    </submittedName>
</protein>
<dbReference type="EMBL" id="FQXE01000002">
    <property type="protein sequence ID" value="SHH10594.1"/>
    <property type="molecule type" value="Genomic_DNA"/>
</dbReference>
<feature type="chain" id="PRO_5012002491" evidence="2">
    <location>
        <begin position="25"/>
        <end position="323"/>
    </location>
</feature>
<dbReference type="PIRSF" id="PIRSF017082">
    <property type="entry name" value="YflP"/>
    <property type="match status" value="1"/>
</dbReference>
<dbReference type="SUPFAM" id="SSF53850">
    <property type="entry name" value="Periplasmic binding protein-like II"/>
    <property type="match status" value="1"/>
</dbReference>
<dbReference type="InterPro" id="IPR042100">
    <property type="entry name" value="Bug_dom1"/>
</dbReference>
<accession>A0A1M5Q8U9</accession>
<dbReference type="Gene3D" id="3.40.190.10">
    <property type="entry name" value="Periplasmic binding protein-like II"/>
    <property type="match status" value="1"/>
</dbReference>
<organism evidence="3 4">
    <name type="scientific">Pollutimonas bauzanensis</name>
    <dbReference type="NCBI Taxonomy" id="658167"/>
    <lineage>
        <taxon>Bacteria</taxon>
        <taxon>Pseudomonadati</taxon>
        <taxon>Pseudomonadota</taxon>
        <taxon>Betaproteobacteria</taxon>
        <taxon>Burkholderiales</taxon>
        <taxon>Alcaligenaceae</taxon>
        <taxon>Pollutimonas</taxon>
    </lineage>
</organism>
<feature type="signal peptide" evidence="2">
    <location>
        <begin position="1"/>
        <end position="24"/>
    </location>
</feature>